<dbReference type="PANTHER" id="PTHR43581">
    <property type="entry name" value="ATP/GTP PHOSPHATASE"/>
    <property type="match status" value="1"/>
</dbReference>
<evidence type="ECO:0000313" key="4">
    <source>
        <dbReference type="Proteomes" id="UP000004565"/>
    </source>
</evidence>
<dbReference type="Proteomes" id="UP000004565">
    <property type="component" value="Unassembled WGS sequence"/>
</dbReference>
<dbReference type="RefSeq" id="WP_005910914.1">
    <property type="nucleotide sequence ID" value="NZ_AKCE01000001.1"/>
</dbReference>
<dbReference type="InterPro" id="IPR041685">
    <property type="entry name" value="AAA_GajA/Old/RecF-like"/>
</dbReference>
<comment type="caution">
    <text evidence="3">The sequence shown here is derived from an EMBL/GenBank/DDBJ whole genome shotgun (WGS) entry which is preliminary data.</text>
</comment>
<reference evidence="3 4" key="1">
    <citation type="submission" date="2011-12" db="EMBL/GenBank/DDBJ databases">
        <title>The Genome Sequence of Fusobacterium nucleatum subsp. animalis OT 420.</title>
        <authorList>
            <consortium name="The Broad Institute Genome Sequencing Platform"/>
            <person name="Earl A."/>
            <person name="Ward D."/>
            <person name="Feldgarden M."/>
            <person name="Gevers D."/>
            <person name="Izard J."/>
            <person name="Blanton J.M."/>
            <person name="Mathney J."/>
            <person name="Tanner A.C."/>
            <person name="Dewhirst F.E."/>
            <person name="Young S.K."/>
            <person name="Zeng Q."/>
            <person name="Gargeya S."/>
            <person name="Fitzgerald M."/>
            <person name="Haas B."/>
            <person name="Abouelleil A."/>
            <person name="Alvarado L."/>
            <person name="Arachchi H.M."/>
            <person name="Berlin A."/>
            <person name="Chapman S.B."/>
            <person name="Gearin G."/>
            <person name="Goldberg J."/>
            <person name="Griggs A."/>
            <person name="Gujja S."/>
            <person name="Hansen M."/>
            <person name="Heiman D."/>
            <person name="Howarth C."/>
            <person name="Larimer J."/>
            <person name="Lui A."/>
            <person name="MacDonald P.J.P."/>
            <person name="McCowen C."/>
            <person name="Montmayeur A."/>
            <person name="Murphy C."/>
            <person name="Neiman D."/>
            <person name="Pearson M."/>
            <person name="Priest M."/>
            <person name="Roberts A."/>
            <person name="Saif S."/>
            <person name="Shea T."/>
            <person name="Sisk P."/>
            <person name="Stolte C."/>
            <person name="Sykes S."/>
            <person name="Wortman J."/>
            <person name="Nusbaum C."/>
            <person name="Birren B."/>
        </authorList>
    </citation>
    <scope>NUCLEOTIDE SEQUENCE [LARGE SCALE GENOMIC DNA]</scope>
    <source>
        <strain evidence="4">F0419</strain>
    </source>
</reference>
<feature type="domain" description="OLD protein-like TOPRIM" evidence="2">
    <location>
        <begin position="362"/>
        <end position="432"/>
    </location>
</feature>
<dbReference type="Gene3D" id="3.40.50.300">
    <property type="entry name" value="P-loop containing nucleotide triphosphate hydrolases"/>
    <property type="match status" value="1"/>
</dbReference>
<dbReference type="InterPro" id="IPR027417">
    <property type="entry name" value="P-loop_NTPase"/>
</dbReference>
<feature type="domain" description="Endonuclease GajA/Old nuclease/RecF-like AAA" evidence="1">
    <location>
        <begin position="1"/>
        <end position="118"/>
    </location>
</feature>
<dbReference type="PANTHER" id="PTHR43581:SF4">
    <property type="entry name" value="ATP_GTP PHOSPHATASE"/>
    <property type="match status" value="1"/>
</dbReference>
<dbReference type="PATRIC" id="fig|999414.3.peg.2081"/>
<protein>
    <submittedName>
        <fullName evidence="3">Uncharacterized protein</fullName>
    </submittedName>
</protein>
<dbReference type="InterPro" id="IPR034139">
    <property type="entry name" value="TOPRIM_OLD"/>
</dbReference>
<proteinExistence type="predicted"/>
<evidence type="ECO:0000259" key="1">
    <source>
        <dbReference type="Pfam" id="PF13175"/>
    </source>
</evidence>
<dbReference type="AlphaFoldDB" id="H1HHY6"/>
<evidence type="ECO:0000313" key="3">
    <source>
        <dbReference type="EMBL" id="EHO76063.1"/>
    </source>
</evidence>
<dbReference type="HOGENOM" id="CLU_021240_1_0_0"/>
<dbReference type="CDD" id="cd01026">
    <property type="entry name" value="TOPRIM_OLD"/>
    <property type="match status" value="1"/>
</dbReference>
<feature type="domain" description="Endonuclease GajA/Old nuclease/RecF-like AAA" evidence="1">
    <location>
        <begin position="175"/>
        <end position="315"/>
    </location>
</feature>
<organism evidence="3 4">
    <name type="scientific">Fusobacterium animalis F0419</name>
    <dbReference type="NCBI Taxonomy" id="999414"/>
    <lineage>
        <taxon>Bacteria</taxon>
        <taxon>Fusobacteriati</taxon>
        <taxon>Fusobacteriota</taxon>
        <taxon>Fusobacteriia</taxon>
        <taxon>Fusobacteriales</taxon>
        <taxon>Fusobacteriaceae</taxon>
        <taxon>Fusobacterium</taxon>
    </lineage>
</organism>
<gene>
    <name evidence="3" type="ORF">HMPREF9942_02087</name>
</gene>
<sequence length="655" mass="76581">MFLSKLKLKNFRKYENLEVSFKDGLNVLIGENDSGKTTIIDAIRILLGTQSHEYYYIDEKDFNNPNEEMEIECTFSFKDNSYSKVAKFLEWITFNDEKKPELIVRLKAIKKELKIKRTITAGEIDLDTRFDLLDELRVTYLKPLRDANNELIAGRSSRLSQILKSHELFYKKENEHPFIEFAKEFNENINKYFSDDEGKLILSNINKHLGEFLGKEKKEDYETNINITEDKLDTILNSLNLSLSKNKLGLGTLNQLYMSLELLLFEIDKNTLNLCLIEELEAHLHPQAQLRTIKYLQNNFEKNSQIILTTHSVNLASSLKLENLILCKNKNVYPLGKDYTQLEEENYIFLEMFLDATKANLFFAKGVIFVEGSAENLLVPAIAEIIERPLDKYGVSIVNVSSTAFNSYSKIFLRKNEDEIIDIPIAIITDLDIKDNSETKVIKLTEERIREIEDNFEYGKGTFISLKDKFYLNVYDLKKDIRKIKNLKKLPDGLGEIIENFSMEEIVIEEYRDLIRKRKTEDYENGKIKVFINLCQTLEYDLAIGELAYYLYNAILLSKNEEEISKEKFEEEFESKSEKEKVKEIFKDNFYTNYDENKKSKLSKAEVALNLSHLLKENIEETRKILLRDRYCEYIIKAIEYVTEPITTKGSNEND</sequence>
<dbReference type="EMBL" id="AGEH01000027">
    <property type="protein sequence ID" value="EHO76063.1"/>
    <property type="molecule type" value="Genomic_DNA"/>
</dbReference>
<name>H1HHY6_9FUSO</name>
<accession>H1HHY6</accession>
<dbReference type="Pfam" id="PF20469">
    <property type="entry name" value="OLD-like_TOPRIM"/>
    <property type="match status" value="1"/>
</dbReference>
<dbReference type="Pfam" id="PF13175">
    <property type="entry name" value="AAA_15"/>
    <property type="match status" value="2"/>
</dbReference>
<dbReference type="InterPro" id="IPR051396">
    <property type="entry name" value="Bact_Antivir_Def_Nuclease"/>
</dbReference>
<dbReference type="SUPFAM" id="SSF52540">
    <property type="entry name" value="P-loop containing nucleoside triphosphate hydrolases"/>
    <property type="match status" value="1"/>
</dbReference>
<evidence type="ECO:0000259" key="2">
    <source>
        <dbReference type="Pfam" id="PF20469"/>
    </source>
</evidence>